<evidence type="ECO:0000256" key="6">
    <source>
        <dbReference type="ARBA" id="ARBA00022695"/>
    </source>
</evidence>
<dbReference type="SUPFAM" id="SSF51161">
    <property type="entry name" value="Trimeric LpxA-like enzymes"/>
    <property type="match status" value="1"/>
</dbReference>
<comment type="subunit">
    <text evidence="18">Homotrimer.</text>
</comment>
<feature type="binding site" evidence="18">
    <location>
        <position position="389"/>
    </location>
    <ligand>
        <name>acetyl-CoA</name>
        <dbReference type="ChEBI" id="CHEBI:57288"/>
    </ligand>
</feature>
<evidence type="ECO:0000256" key="8">
    <source>
        <dbReference type="ARBA" id="ARBA00022737"/>
    </source>
</evidence>
<dbReference type="InterPro" id="IPR056729">
    <property type="entry name" value="GMPPB_C"/>
</dbReference>
<comment type="pathway">
    <text evidence="18">Nucleotide-sugar biosynthesis; UDP-N-acetyl-alpha-D-glucosamine biosynthesis; UDP-N-acetyl-alpha-D-glucosamine from N-acetyl-alpha-D-glucosamine 1-phosphate: step 1/1.</text>
</comment>
<dbReference type="InterPro" id="IPR001451">
    <property type="entry name" value="Hexapep"/>
</dbReference>
<keyword evidence="12 18" id="KW-0511">Multifunctional enzyme</keyword>
<evidence type="ECO:0000259" key="19">
    <source>
        <dbReference type="Pfam" id="PF12804"/>
    </source>
</evidence>
<keyword evidence="14 18" id="KW-0961">Cell wall biogenesis/degradation</keyword>
<feature type="binding site" evidence="18">
    <location>
        <position position="335"/>
    </location>
    <ligand>
        <name>UDP-N-acetyl-alpha-D-glucosamine</name>
        <dbReference type="ChEBI" id="CHEBI:57705"/>
    </ligand>
</feature>
<evidence type="ECO:0000256" key="14">
    <source>
        <dbReference type="ARBA" id="ARBA00023316"/>
    </source>
</evidence>
<feature type="binding site" evidence="18">
    <location>
        <position position="350"/>
    </location>
    <ligand>
        <name>UDP-N-acetyl-alpha-D-glucosamine</name>
        <dbReference type="ChEBI" id="CHEBI:57705"/>
    </ligand>
</feature>
<feature type="region of interest" description="N-acetyltransferase" evidence="18">
    <location>
        <begin position="252"/>
        <end position="454"/>
    </location>
</feature>
<accession>A0A1K2HUI9</accession>
<keyword evidence="9 18" id="KW-0460">Magnesium</keyword>
<feature type="domain" description="Mannose-1-phosphate guanyltransferase C-terminal" evidence="20">
    <location>
        <begin position="266"/>
        <end position="338"/>
    </location>
</feature>
<dbReference type="Pfam" id="PF12804">
    <property type="entry name" value="NTP_transf_3"/>
    <property type="match status" value="1"/>
</dbReference>
<feature type="region of interest" description="Linker" evidence="18">
    <location>
        <begin position="231"/>
        <end position="251"/>
    </location>
</feature>
<evidence type="ECO:0000256" key="17">
    <source>
        <dbReference type="ARBA" id="ARBA00049628"/>
    </source>
</evidence>
<evidence type="ECO:0000256" key="11">
    <source>
        <dbReference type="ARBA" id="ARBA00022984"/>
    </source>
</evidence>
<comment type="catalytic activity">
    <reaction evidence="15 18">
        <text>alpha-D-glucosamine 1-phosphate + acetyl-CoA = N-acetyl-alpha-D-glucosamine 1-phosphate + CoA + H(+)</text>
        <dbReference type="Rhea" id="RHEA:13725"/>
        <dbReference type="ChEBI" id="CHEBI:15378"/>
        <dbReference type="ChEBI" id="CHEBI:57287"/>
        <dbReference type="ChEBI" id="CHEBI:57288"/>
        <dbReference type="ChEBI" id="CHEBI:57776"/>
        <dbReference type="ChEBI" id="CHEBI:58516"/>
        <dbReference type="EC" id="2.3.1.157"/>
    </reaction>
</comment>
<evidence type="ECO:0000256" key="2">
    <source>
        <dbReference type="ARBA" id="ARBA00007707"/>
    </source>
</evidence>
<dbReference type="SUPFAM" id="SSF53448">
    <property type="entry name" value="Nucleotide-diphospho-sugar transferases"/>
    <property type="match status" value="1"/>
</dbReference>
<comment type="pathway">
    <text evidence="18">Bacterial outer membrane biogenesis; LPS lipid A biosynthesis.</text>
</comment>
<dbReference type="PANTHER" id="PTHR43584:SF3">
    <property type="entry name" value="BIFUNCTIONAL PROTEIN GLMU"/>
    <property type="match status" value="1"/>
</dbReference>
<feature type="binding site" evidence="18">
    <location>
        <position position="361"/>
    </location>
    <ligand>
        <name>UDP-N-acetyl-alpha-D-glucosamine</name>
        <dbReference type="ChEBI" id="CHEBI:57705"/>
    </ligand>
</feature>
<feature type="binding site" evidence="18">
    <location>
        <position position="317"/>
    </location>
    <ligand>
        <name>UDP-N-acetyl-alpha-D-glucosamine</name>
        <dbReference type="ChEBI" id="CHEBI:57705"/>
    </ligand>
</feature>
<comment type="caution">
    <text evidence="18">Lacks conserved residue(s) required for the propagation of feature annotation.</text>
</comment>
<dbReference type="UniPathway" id="UPA00973"/>
<dbReference type="Pfam" id="PF00132">
    <property type="entry name" value="Hexapep"/>
    <property type="match status" value="1"/>
</dbReference>
<feature type="binding site" evidence="18">
    <location>
        <position position="407"/>
    </location>
    <ligand>
        <name>acetyl-CoA</name>
        <dbReference type="ChEBI" id="CHEBI:57288"/>
    </ligand>
</feature>
<comment type="subcellular location">
    <subcellularLocation>
        <location evidence="1 18">Cytoplasm</location>
    </subcellularLocation>
</comment>
<comment type="similarity">
    <text evidence="3 18">In the N-terminal section; belongs to the N-acetylglucosamine-1-phosphate uridyltransferase family.</text>
</comment>
<keyword evidence="22" id="KW-1185">Reference proteome</keyword>
<evidence type="ECO:0000256" key="5">
    <source>
        <dbReference type="ARBA" id="ARBA00022679"/>
    </source>
</evidence>
<feature type="domain" description="MobA-like NTP transferase" evidence="19">
    <location>
        <begin position="6"/>
        <end position="133"/>
    </location>
</feature>
<feature type="binding site" evidence="18">
    <location>
        <position position="23"/>
    </location>
    <ligand>
        <name>UDP-N-acetyl-alpha-D-glucosamine</name>
        <dbReference type="ChEBI" id="CHEBI:57705"/>
    </ligand>
</feature>
<feature type="binding site" evidence="18">
    <location>
        <position position="171"/>
    </location>
    <ligand>
        <name>UDP-N-acetyl-alpha-D-glucosamine</name>
        <dbReference type="ChEBI" id="CHEBI:57705"/>
    </ligand>
</feature>
<dbReference type="EMBL" id="FPKU01000001">
    <property type="protein sequence ID" value="SFZ82193.1"/>
    <property type="molecule type" value="Genomic_DNA"/>
</dbReference>
<dbReference type="EC" id="2.3.1.157" evidence="18"/>
<feature type="active site" description="Proton acceptor" evidence="18">
    <location>
        <position position="347"/>
    </location>
</feature>
<dbReference type="InterPro" id="IPR025877">
    <property type="entry name" value="MobA-like_NTP_Trfase"/>
</dbReference>
<evidence type="ECO:0000259" key="20">
    <source>
        <dbReference type="Pfam" id="PF25087"/>
    </source>
</evidence>
<proteinExistence type="inferred from homology"/>
<gene>
    <name evidence="18" type="primary">glmU</name>
    <name evidence="21" type="ORF">SAMN02983003_0931</name>
</gene>
<evidence type="ECO:0000256" key="15">
    <source>
        <dbReference type="ARBA" id="ARBA00048247"/>
    </source>
</evidence>
<organism evidence="21 22">
    <name type="scientific">Devosia enhydra</name>
    <dbReference type="NCBI Taxonomy" id="665118"/>
    <lineage>
        <taxon>Bacteria</taxon>
        <taxon>Pseudomonadati</taxon>
        <taxon>Pseudomonadota</taxon>
        <taxon>Alphaproteobacteria</taxon>
        <taxon>Hyphomicrobiales</taxon>
        <taxon>Devosiaceae</taxon>
        <taxon>Devosia</taxon>
    </lineage>
</organism>
<dbReference type="GO" id="GO:0009245">
    <property type="term" value="P:lipid A biosynthetic process"/>
    <property type="evidence" value="ECO:0007669"/>
    <property type="project" value="UniProtKB-UniRule"/>
</dbReference>
<feature type="region of interest" description="Pyrophosphorylase" evidence="18">
    <location>
        <begin position="1"/>
        <end position="230"/>
    </location>
</feature>
<evidence type="ECO:0000256" key="13">
    <source>
        <dbReference type="ARBA" id="ARBA00023315"/>
    </source>
</evidence>
<feature type="binding site" evidence="18">
    <location>
        <position position="364"/>
    </location>
    <ligand>
        <name>acetyl-CoA</name>
        <dbReference type="ChEBI" id="CHEBI:57288"/>
    </ligand>
</feature>
<reference evidence="21 22" key="1">
    <citation type="submission" date="2016-11" db="EMBL/GenBank/DDBJ databases">
        <authorList>
            <person name="Jaros S."/>
            <person name="Januszkiewicz K."/>
            <person name="Wedrychowicz H."/>
        </authorList>
    </citation>
    <scope>NUCLEOTIDE SEQUENCE [LARGE SCALE GENOMIC DNA]</scope>
    <source>
        <strain evidence="21 22">ATCC 23634</strain>
    </source>
</reference>
<keyword evidence="13 18" id="KW-0012">Acyltransferase</keyword>
<evidence type="ECO:0000313" key="22">
    <source>
        <dbReference type="Proteomes" id="UP000183447"/>
    </source>
</evidence>
<dbReference type="GO" id="GO:0003977">
    <property type="term" value="F:UDP-N-acetylglucosamine diphosphorylase activity"/>
    <property type="evidence" value="ECO:0007669"/>
    <property type="project" value="UniProtKB-UniRule"/>
</dbReference>
<dbReference type="GO" id="GO:0006048">
    <property type="term" value="P:UDP-N-acetylglucosamine biosynthetic process"/>
    <property type="evidence" value="ECO:0007669"/>
    <property type="project" value="UniProtKB-UniPathway"/>
</dbReference>
<keyword evidence="5 18" id="KW-0808">Transferase</keyword>
<dbReference type="NCBIfam" id="NF010933">
    <property type="entry name" value="PRK14353.1"/>
    <property type="match status" value="1"/>
</dbReference>
<evidence type="ECO:0000256" key="3">
    <source>
        <dbReference type="ARBA" id="ARBA00007947"/>
    </source>
</evidence>
<comment type="similarity">
    <text evidence="2 18">In the C-terminal section; belongs to the transferase hexapeptide repeat family.</text>
</comment>
<keyword evidence="6 18" id="KW-0548">Nucleotidyltransferase</keyword>
<feature type="binding site" evidence="18">
    <location>
        <position position="106"/>
    </location>
    <ligand>
        <name>Mg(2+)</name>
        <dbReference type="ChEBI" id="CHEBI:18420"/>
    </ligand>
</feature>
<evidence type="ECO:0000256" key="9">
    <source>
        <dbReference type="ARBA" id="ARBA00022842"/>
    </source>
</evidence>
<dbReference type="EC" id="2.7.7.23" evidence="18"/>
<keyword evidence="8 18" id="KW-0677">Repeat</keyword>
<name>A0A1K2HUI9_9HYPH</name>
<dbReference type="InterPro" id="IPR011004">
    <property type="entry name" value="Trimer_LpxA-like_sf"/>
</dbReference>
<keyword evidence="10 18" id="KW-0133">Cell shape</keyword>
<feature type="binding site" evidence="18">
    <location>
        <begin position="9"/>
        <end position="12"/>
    </location>
    <ligand>
        <name>UDP-N-acetyl-alpha-D-glucosamine</name>
        <dbReference type="ChEBI" id="CHEBI:57705"/>
    </ligand>
</feature>
<dbReference type="InterPro" id="IPR018357">
    <property type="entry name" value="Hexapep_transf_CS"/>
</dbReference>
<dbReference type="Gene3D" id="3.90.550.10">
    <property type="entry name" value="Spore Coat Polysaccharide Biosynthesis Protein SpsA, Chain A"/>
    <property type="match status" value="1"/>
</dbReference>
<dbReference type="AlphaFoldDB" id="A0A1K2HUI9"/>
<evidence type="ECO:0000256" key="7">
    <source>
        <dbReference type="ARBA" id="ARBA00022723"/>
    </source>
</evidence>
<dbReference type="OrthoDB" id="9775031at2"/>
<evidence type="ECO:0000256" key="12">
    <source>
        <dbReference type="ARBA" id="ARBA00023268"/>
    </source>
</evidence>
<dbReference type="GO" id="GO:0000902">
    <property type="term" value="P:cell morphogenesis"/>
    <property type="evidence" value="ECO:0007669"/>
    <property type="project" value="UniProtKB-UniRule"/>
</dbReference>
<feature type="binding site" evidence="18">
    <location>
        <begin position="81"/>
        <end position="82"/>
    </location>
    <ligand>
        <name>UDP-N-acetyl-alpha-D-glucosamine</name>
        <dbReference type="ChEBI" id="CHEBI:57705"/>
    </ligand>
</feature>
<evidence type="ECO:0000256" key="10">
    <source>
        <dbReference type="ARBA" id="ARBA00022960"/>
    </source>
</evidence>
<evidence type="ECO:0000256" key="18">
    <source>
        <dbReference type="HAMAP-Rule" id="MF_01631"/>
    </source>
</evidence>
<keyword evidence="7 18" id="KW-0479">Metal-binding</keyword>
<dbReference type="GO" id="GO:0071555">
    <property type="term" value="P:cell wall organization"/>
    <property type="evidence" value="ECO:0007669"/>
    <property type="project" value="UniProtKB-KW"/>
</dbReference>
<dbReference type="GO" id="GO:0016020">
    <property type="term" value="C:membrane"/>
    <property type="evidence" value="ECO:0007669"/>
    <property type="project" value="GOC"/>
</dbReference>
<dbReference type="GO" id="GO:0008360">
    <property type="term" value="P:regulation of cell shape"/>
    <property type="evidence" value="ECO:0007669"/>
    <property type="project" value="UniProtKB-KW"/>
</dbReference>
<dbReference type="PROSITE" id="PS00101">
    <property type="entry name" value="HEXAPEP_TRANSFERASES"/>
    <property type="match status" value="1"/>
</dbReference>
<dbReference type="GO" id="GO:0019134">
    <property type="term" value="F:glucosamine-1-phosphate N-acetyltransferase activity"/>
    <property type="evidence" value="ECO:0007669"/>
    <property type="project" value="UniProtKB-UniRule"/>
</dbReference>
<dbReference type="InterPro" id="IPR029044">
    <property type="entry name" value="Nucleotide-diphossugar_trans"/>
</dbReference>
<feature type="binding site" evidence="18">
    <location>
        <position position="156"/>
    </location>
    <ligand>
        <name>UDP-N-acetyl-alpha-D-glucosamine</name>
        <dbReference type="ChEBI" id="CHEBI:57705"/>
    </ligand>
</feature>
<dbReference type="CDD" id="cd02540">
    <property type="entry name" value="GT2_GlmU_N_bac"/>
    <property type="match status" value="1"/>
</dbReference>
<dbReference type="GO" id="GO:0005737">
    <property type="term" value="C:cytoplasm"/>
    <property type="evidence" value="ECO:0007669"/>
    <property type="project" value="UniProtKB-SubCell"/>
</dbReference>
<comment type="pathway">
    <text evidence="18">Nucleotide-sugar biosynthesis; UDP-N-acetyl-alpha-D-glucosamine biosynthesis; N-acetyl-alpha-D-glucosamine 1-phosphate from alpha-D-glucosamine 6-phosphate (route II): step 2/2.</text>
</comment>
<dbReference type="PANTHER" id="PTHR43584">
    <property type="entry name" value="NUCLEOTIDYL TRANSFERASE"/>
    <property type="match status" value="1"/>
</dbReference>
<comment type="cofactor">
    <cofactor evidence="18">
        <name>Mg(2+)</name>
        <dbReference type="ChEBI" id="CHEBI:18420"/>
    </cofactor>
    <text evidence="18">Binds 1 Mg(2+) ion per subunit.</text>
</comment>
<dbReference type="InterPro" id="IPR038009">
    <property type="entry name" value="GlmU_C_LbH"/>
</dbReference>
<feature type="binding site" evidence="18">
    <location>
        <position position="142"/>
    </location>
    <ligand>
        <name>UDP-N-acetyl-alpha-D-glucosamine</name>
        <dbReference type="ChEBI" id="CHEBI:57705"/>
    </ligand>
</feature>
<keyword evidence="4 18" id="KW-0963">Cytoplasm</keyword>
<dbReference type="Gene3D" id="2.160.10.10">
    <property type="entry name" value="Hexapeptide repeat proteins"/>
    <property type="match status" value="1"/>
</dbReference>
<protein>
    <recommendedName>
        <fullName evidence="18">Bifunctional protein GlmU</fullName>
    </recommendedName>
    <domain>
        <recommendedName>
            <fullName evidence="18">UDP-N-acetylglucosamine pyrophosphorylase</fullName>
            <ecNumber evidence="18">2.7.7.23</ecNumber>
        </recommendedName>
        <alternativeName>
            <fullName evidence="18">N-acetylglucosamine-1-phosphate uridyltransferase</fullName>
        </alternativeName>
    </domain>
    <domain>
        <recommendedName>
            <fullName evidence="18">Glucosamine-1-phosphate N-acetyltransferase</fullName>
            <ecNumber evidence="18">2.3.1.157</ecNumber>
        </recommendedName>
    </domain>
</protein>
<dbReference type="InterPro" id="IPR005882">
    <property type="entry name" value="Bifunctional_GlmU"/>
</dbReference>
<dbReference type="RefSeq" id="WP_072339430.1">
    <property type="nucleotide sequence ID" value="NZ_FPKU01000001.1"/>
</dbReference>
<dbReference type="NCBIfam" id="TIGR01173">
    <property type="entry name" value="glmU"/>
    <property type="match status" value="1"/>
</dbReference>
<dbReference type="STRING" id="665118.SAMN02983003_0931"/>
<dbReference type="HAMAP" id="MF_01631">
    <property type="entry name" value="GlmU"/>
    <property type="match status" value="1"/>
</dbReference>
<dbReference type="Pfam" id="PF25087">
    <property type="entry name" value="GMPPB_C"/>
    <property type="match status" value="1"/>
</dbReference>
<feature type="binding site" evidence="18">
    <location>
        <position position="76"/>
    </location>
    <ligand>
        <name>UDP-N-acetyl-alpha-D-glucosamine</name>
        <dbReference type="ChEBI" id="CHEBI:57705"/>
    </ligand>
</feature>
<dbReference type="CDD" id="cd03353">
    <property type="entry name" value="LbH_GlmU_C"/>
    <property type="match status" value="1"/>
</dbReference>
<evidence type="ECO:0000313" key="21">
    <source>
        <dbReference type="EMBL" id="SFZ82193.1"/>
    </source>
</evidence>
<feature type="binding site" evidence="18">
    <location>
        <begin position="370"/>
        <end position="371"/>
    </location>
    <ligand>
        <name>acetyl-CoA</name>
        <dbReference type="ChEBI" id="CHEBI:57288"/>
    </ligand>
</feature>
<feature type="binding site" evidence="18">
    <location>
        <position position="424"/>
    </location>
    <ligand>
        <name>acetyl-CoA</name>
        <dbReference type="ChEBI" id="CHEBI:57288"/>
    </ligand>
</feature>
<dbReference type="GO" id="GO:0000287">
    <property type="term" value="F:magnesium ion binding"/>
    <property type="evidence" value="ECO:0007669"/>
    <property type="project" value="UniProtKB-UniRule"/>
</dbReference>
<dbReference type="InterPro" id="IPR050065">
    <property type="entry name" value="GlmU-like"/>
</dbReference>
<dbReference type="GO" id="GO:0009252">
    <property type="term" value="P:peptidoglycan biosynthetic process"/>
    <property type="evidence" value="ECO:0007669"/>
    <property type="project" value="UniProtKB-UniRule"/>
</dbReference>
<dbReference type="UniPathway" id="UPA00113">
    <property type="reaction ID" value="UER00532"/>
</dbReference>
<comment type="catalytic activity">
    <reaction evidence="16 18">
        <text>N-acetyl-alpha-D-glucosamine 1-phosphate + UTP + H(+) = UDP-N-acetyl-alpha-D-glucosamine + diphosphate</text>
        <dbReference type="Rhea" id="RHEA:13509"/>
        <dbReference type="ChEBI" id="CHEBI:15378"/>
        <dbReference type="ChEBI" id="CHEBI:33019"/>
        <dbReference type="ChEBI" id="CHEBI:46398"/>
        <dbReference type="ChEBI" id="CHEBI:57705"/>
        <dbReference type="ChEBI" id="CHEBI:57776"/>
        <dbReference type="EC" id="2.7.7.23"/>
    </reaction>
</comment>
<sequence length="454" mass="47159">MAELTAIILAAGEGTRMKSALPKVLHPVGGLPMVGHAVRAALGAGAAGLAVVIGPGHDAVSAAVSLMAPDARFSTQSERLGTAHAVRQAEAAYAHSEGAVLVLYADTPLVSRATLQAVAARLDAGADIVVVGFRPADATGYGRLLTDGGRLLAIREHKDATEAERAITLCNSGIMGFRCATLRSVIDRIGNANAKGEYYLTDAVELANGDGRHIEVFEASADEVIGVDDRRKLAQAEAQFQELRRDDFMAQGVTLRDPQSVFFSWDTTIGRDVVIEPNVVFGPGVSVADGAVIRAFSHIEGATIGEGCEIGPFARLRPEAVLAEGVKVGNFVEVKKANIGKGAKLNHLSYVGDAEIGAKANLGAGTITCNYDGVNKDITVIGEGAFIGSNSSLVAPVTIGAGAYVGSGSVITRNVEPDALALGRARQENRLGYASKLRERAAAKKAARKARSEG</sequence>
<dbReference type="Proteomes" id="UP000183447">
    <property type="component" value="Unassembled WGS sequence"/>
</dbReference>
<comment type="function">
    <text evidence="17 18">Catalyzes the last two sequential reactions in the de novo biosynthetic pathway for UDP-N-acetylglucosamine (UDP-GlcNAc). The C-terminal domain catalyzes the transfer of acetyl group from acetyl coenzyme A to glucosamine-1-phosphate (GlcN-1-P) to produce N-acetylglucosamine-1-phosphate (GlcNAc-1-P), which is converted into UDP-GlcNAc by the transfer of uridine 5-monophosphate (from uridine 5-triphosphate), a reaction catalyzed by the N-terminal domain.</text>
</comment>
<evidence type="ECO:0000256" key="4">
    <source>
        <dbReference type="ARBA" id="ARBA00022490"/>
    </source>
</evidence>
<keyword evidence="11 18" id="KW-0573">Peptidoglycan synthesis</keyword>
<evidence type="ECO:0000256" key="16">
    <source>
        <dbReference type="ARBA" id="ARBA00048493"/>
    </source>
</evidence>
<evidence type="ECO:0000256" key="1">
    <source>
        <dbReference type="ARBA" id="ARBA00004496"/>
    </source>
</evidence>